<name>A0A1Y5RHX1_9RHOB</name>
<evidence type="ECO:0000256" key="8">
    <source>
        <dbReference type="SAM" id="Phobius"/>
    </source>
</evidence>
<dbReference type="EMBL" id="FWFQ01000002">
    <property type="protein sequence ID" value="SLN17545.1"/>
    <property type="molecule type" value="Genomic_DNA"/>
</dbReference>
<evidence type="ECO:0000256" key="2">
    <source>
        <dbReference type="ARBA" id="ARBA00010735"/>
    </source>
</evidence>
<keyword evidence="7 8" id="KW-0472">Membrane</keyword>
<dbReference type="PANTHER" id="PTHR34979">
    <property type="entry name" value="INNER MEMBRANE PROTEIN YGAZ"/>
    <property type="match status" value="1"/>
</dbReference>
<feature type="transmembrane region" description="Helical" evidence="8">
    <location>
        <begin position="209"/>
        <end position="239"/>
    </location>
</feature>
<evidence type="ECO:0000313" key="10">
    <source>
        <dbReference type="Proteomes" id="UP000193409"/>
    </source>
</evidence>
<feature type="transmembrane region" description="Helical" evidence="8">
    <location>
        <begin position="145"/>
        <end position="167"/>
    </location>
</feature>
<evidence type="ECO:0000256" key="5">
    <source>
        <dbReference type="ARBA" id="ARBA00022692"/>
    </source>
</evidence>
<reference evidence="9 10" key="1">
    <citation type="submission" date="2017-03" db="EMBL/GenBank/DDBJ databases">
        <authorList>
            <person name="Afonso C.L."/>
            <person name="Miller P.J."/>
            <person name="Scott M.A."/>
            <person name="Spackman E."/>
            <person name="Goraichik I."/>
            <person name="Dimitrov K.M."/>
            <person name="Suarez D.L."/>
            <person name="Swayne D.E."/>
        </authorList>
    </citation>
    <scope>NUCLEOTIDE SEQUENCE [LARGE SCALE GENOMIC DNA]</scope>
    <source>
        <strain evidence="9 10">CECT 7680</strain>
    </source>
</reference>
<dbReference type="Pfam" id="PF03591">
    <property type="entry name" value="AzlC"/>
    <property type="match status" value="1"/>
</dbReference>
<evidence type="ECO:0000256" key="7">
    <source>
        <dbReference type="ARBA" id="ARBA00023136"/>
    </source>
</evidence>
<feature type="transmembrane region" description="Helical" evidence="8">
    <location>
        <begin position="179"/>
        <end position="197"/>
    </location>
</feature>
<keyword evidence="6 8" id="KW-1133">Transmembrane helix</keyword>
<evidence type="ECO:0000256" key="1">
    <source>
        <dbReference type="ARBA" id="ARBA00004651"/>
    </source>
</evidence>
<evidence type="ECO:0000256" key="3">
    <source>
        <dbReference type="ARBA" id="ARBA00022448"/>
    </source>
</evidence>
<keyword evidence="10" id="KW-1185">Reference proteome</keyword>
<dbReference type="AlphaFoldDB" id="A0A1Y5RHX1"/>
<organism evidence="9 10">
    <name type="scientific">Pseudoruegeria aquimaris</name>
    <dbReference type="NCBI Taxonomy" id="393663"/>
    <lineage>
        <taxon>Bacteria</taxon>
        <taxon>Pseudomonadati</taxon>
        <taxon>Pseudomonadota</taxon>
        <taxon>Alphaproteobacteria</taxon>
        <taxon>Rhodobacterales</taxon>
        <taxon>Roseobacteraceae</taxon>
        <taxon>Pseudoruegeria</taxon>
    </lineage>
</organism>
<accession>A0A1Y5RHX1</accession>
<feature type="transmembrane region" description="Helical" evidence="8">
    <location>
        <begin position="31"/>
        <end position="50"/>
    </location>
</feature>
<dbReference type="RefSeq" id="WP_085867118.1">
    <property type="nucleotide sequence ID" value="NZ_FWFQ01000002.1"/>
</dbReference>
<evidence type="ECO:0000256" key="4">
    <source>
        <dbReference type="ARBA" id="ARBA00022475"/>
    </source>
</evidence>
<dbReference type="PANTHER" id="PTHR34979:SF1">
    <property type="entry name" value="INNER MEMBRANE PROTEIN YGAZ"/>
    <property type="match status" value="1"/>
</dbReference>
<dbReference type="GO" id="GO:0005886">
    <property type="term" value="C:plasma membrane"/>
    <property type="evidence" value="ECO:0007669"/>
    <property type="project" value="UniProtKB-SubCell"/>
</dbReference>
<gene>
    <name evidence="9" type="primary">ygaZ_1</name>
    <name evidence="9" type="ORF">PSA7680_00562</name>
</gene>
<evidence type="ECO:0000256" key="6">
    <source>
        <dbReference type="ARBA" id="ARBA00022989"/>
    </source>
</evidence>
<comment type="similarity">
    <text evidence="2">Belongs to the AzlC family.</text>
</comment>
<dbReference type="Proteomes" id="UP000193409">
    <property type="component" value="Unassembled WGS sequence"/>
</dbReference>
<keyword evidence="4" id="KW-1003">Cell membrane</keyword>
<dbReference type="OrthoDB" id="3579489at2"/>
<feature type="transmembrane region" description="Helical" evidence="8">
    <location>
        <begin position="83"/>
        <end position="102"/>
    </location>
</feature>
<dbReference type="GO" id="GO:1903785">
    <property type="term" value="P:L-valine transmembrane transport"/>
    <property type="evidence" value="ECO:0007669"/>
    <property type="project" value="TreeGrafter"/>
</dbReference>
<protein>
    <submittedName>
        <fullName evidence="9">Inner membrane protein YgaZ</fullName>
    </submittedName>
</protein>
<keyword evidence="5 8" id="KW-0812">Transmembrane</keyword>
<comment type="subcellular location">
    <subcellularLocation>
        <location evidence="1">Cell membrane</location>
        <topology evidence="1">Multi-pass membrane protein</topology>
    </subcellularLocation>
</comment>
<keyword evidence="3" id="KW-0813">Transport</keyword>
<evidence type="ECO:0000313" key="9">
    <source>
        <dbReference type="EMBL" id="SLN17545.1"/>
    </source>
</evidence>
<dbReference type="InterPro" id="IPR011606">
    <property type="entry name" value="Brnchd-chn_aa_trnsp_permease"/>
</dbReference>
<sequence length="245" mass="24840">MTSSGLAPEGVPQPQPQPQPLREALAGVRDMLPLAFAVATYGAAFGVLAAQGGMSLLQSGVFSTLVFAGSAQMIALERLGAEAGALAAVMAGAALNLRMLLTTASLRDALDGQAAWKIALGAHLTTDASAALLQTSRAKGEQASYWYLTGGALLLYVTWIAVTVAGHGMSALIASPERLAVDFALAAGFVAMLPGLWRGARDLKPWAGAAVTVSVLMLFTPLAASWALILGALAGAVIAGVQGDV</sequence>
<proteinExistence type="inferred from homology"/>